<sequence>MLFRAILIALAGLLTGQASADTLVALHTLRARTIVTRADVGLRPGEVVGALSGSEEAVGLETRTVIYAGRPIRARDLGQPAIVERNQIIPLLFRLGSLEIRTEGRALDRAGIGETIRVMNAASKTVVSATLGADGTAHVAR</sequence>
<dbReference type="Pfam" id="PF13144">
    <property type="entry name" value="ChapFlgA"/>
    <property type="match status" value="1"/>
</dbReference>
<comment type="similarity">
    <text evidence="1">Belongs to the FlgA family.</text>
</comment>
<dbReference type="NCBIfam" id="TIGR03170">
    <property type="entry name" value="flgA_cterm"/>
    <property type="match status" value="1"/>
</dbReference>
<keyword evidence="1" id="KW-1005">Bacterial flagellum biogenesis</keyword>
<feature type="signal peptide" evidence="1">
    <location>
        <begin position="1"/>
        <end position="20"/>
    </location>
</feature>
<feature type="chain" id="PRO_5044986705" description="Flagella basal body P-ring formation protein FlgA" evidence="1">
    <location>
        <begin position="21"/>
        <end position="141"/>
    </location>
</feature>
<keyword evidence="1" id="KW-0732">Signal</keyword>
<dbReference type="PANTHER" id="PTHR36307:SF1">
    <property type="entry name" value="FLAGELLA BASAL BODY P-RING FORMATION PROTEIN FLGA"/>
    <property type="match status" value="1"/>
</dbReference>
<keyword evidence="3" id="KW-0282">Flagellum</keyword>
<evidence type="ECO:0000256" key="1">
    <source>
        <dbReference type="RuleBase" id="RU362063"/>
    </source>
</evidence>
<name>A0ABN4XAF1_9RHOB</name>
<proteinExistence type="inferred from homology"/>
<evidence type="ECO:0000313" key="4">
    <source>
        <dbReference type="Proteomes" id="UP000185622"/>
    </source>
</evidence>
<keyword evidence="3" id="KW-0966">Cell projection</keyword>
<dbReference type="EMBL" id="CP019437">
    <property type="protein sequence ID" value="AQS46576.1"/>
    <property type="molecule type" value="Genomic_DNA"/>
</dbReference>
<protein>
    <recommendedName>
        <fullName evidence="1">Flagella basal body P-ring formation protein FlgA</fullName>
    </recommendedName>
</protein>
<organism evidence="3 4">
    <name type="scientific">Thioclava nitratireducens</name>
    <dbReference type="NCBI Taxonomy" id="1915078"/>
    <lineage>
        <taxon>Bacteria</taxon>
        <taxon>Pseudomonadati</taxon>
        <taxon>Pseudomonadota</taxon>
        <taxon>Alphaproteobacteria</taxon>
        <taxon>Rhodobacterales</taxon>
        <taxon>Paracoccaceae</taxon>
        <taxon>Thioclava</taxon>
    </lineage>
</organism>
<gene>
    <name evidence="3" type="ORF">BMG03_01220</name>
</gene>
<feature type="domain" description="Flagella basal body P-ring formation protein FlgA SAF" evidence="2">
    <location>
        <begin position="22"/>
        <end position="139"/>
    </location>
</feature>
<accession>A0ABN4XAF1</accession>
<comment type="function">
    <text evidence="1">Involved in the assembly process of the P-ring formation. It may associate with FlgF on the rod constituting a structure essential for the P-ring assembly or may act as a modulator protein for the P-ring assembly.</text>
</comment>
<reference evidence="3 4" key="1">
    <citation type="submission" date="2017-01" db="EMBL/GenBank/DDBJ databases">
        <title>The complete genome sequence of a sulfur-oxidizing marine bacterium Thioclava sp. 25B10_4T.</title>
        <authorList>
            <person name="Liu Y."/>
            <person name="Lai Q."/>
            <person name="Shao Z."/>
        </authorList>
    </citation>
    <scope>NUCLEOTIDE SEQUENCE [LARGE SCALE GENOMIC DNA]</scope>
    <source>
        <strain evidence="3 4">25B10_4</strain>
    </source>
</reference>
<dbReference type="PANTHER" id="PTHR36307">
    <property type="entry name" value="FLAGELLA BASAL BODY P-RING FORMATION PROTEIN FLGA"/>
    <property type="match status" value="1"/>
</dbReference>
<dbReference type="Proteomes" id="UP000185622">
    <property type="component" value="Chromosome"/>
</dbReference>
<keyword evidence="4" id="KW-1185">Reference proteome</keyword>
<dbReference type="Gene3D" id="2.30.30.760">
    <property type="match status" value="1"/>
</dbReference>
<evidence type="ECO:0000313" key="3">
    <source>
        <dbReference type="EMBL" id="AQS46576.1"/>
    </source>
</evidence>
<comment type="subcellular location">
    <subcellularLocation>
        <location evidence="1">Periplasm</location>
    </subcellularLocation>
</comment>
<dbReference type="RefSeq" id="WP_075775258.1">
    <property type="nucleotide sequence ID" value="NZ_CP019437.1"/>
</dbReference>
<keyword evidence="3" id="KW-0969">Cilium</keyword>
<dbReference type="InterPro" id="IPR017585">
    <property type="entry name" value="SAF_FlgA"/>
</dbReference>
<evidence type="ECO:0000259" key="2">
    <source>
        <dbReference type="Pfam" id="PF13144"/>
    </source>
</evidence>
<dbReference type="CDD" id="cd11614">
    <property type="entry name" value="SAF_CpaB_FlgA_like"/>
    <property type="match status" value="1"/>
</dbReference>
<keyword evidence="1" id="KW-0574">Periplasm</keyword>
<dbReference type="InterPro" id="IPR039246">
    <property type="entry name" value="Flagellar_FlgA"/>
</dbReference>